<keyword evidence="2" id="KW-1185">Reference proteome</keyword>
<gene>
    <name evidence="1" type="ORF">X474_05335</name>
</gene>
<reference evidence="1 2" key="1">
    <citation type="submission" date="2013-11" db="EMBL/GenBank/DDBJ databases">
        <title>Metagenomic analysis of a methanogenic consortium involved in long chain n-alkane degradation.</title>
        <authorList>
            <person name="Davidova I.A."/>
            <person name="Callaghan A.V."/>
            <person name="Wawrik B."/>
            <person name="Pruitt S."/>
            <person name="Marks C."/>
            <person name="Duncan K.E."/>
            <person name="Suflita J.M."/>
        </authorList>
    </citation>
    <scope>NUCLEOTIDE SEQUENCE [LARGE SCALE GENOMIC DNA]</scope>
    <source>
        <strain evidence="1 2">SPR</strain>
    </source>
</reference>
<comment type="caution">
    <text evidence="1">The sequence shown here is derived from an EMBL/GenBank/DDBJ whole genome shotgun (WGS) entry which is preliminary data.</text>
</comment>
<dbReference type="Pfam" id="PF10851">
    <property type="entry name" value="DUF2652"/>
    <property type="match status" value="1"/>
</dbReference>
<name>A0A0D2JHK9_9BACT</name>
<evidence type="ECO:0000313" key="1">
    <source>
        <dbReference type="EMBL" id="KIX15236.1"/>
    </source>
</evidence>
<accession>A0A0D2JHK9</accession>
<dbReference type="InterPro" id="IPR020503">
    <property type="entry name" value="Uncharacterised_Rv2561"/>
</dbReference>
<dbReference type="AlphaFoldDB" id="A0A0D2JHK9"/>
<dbReference type="Proteomes" id="UP000032233">
    <property type="component" value="Unassembled WGS sequence"/>
</dbReference>
<dbReference type="InParanoid" id="A0A0D2JHK9"/>
<dbReference type="InterPro" id="IPR029787">
    <property type="entry name" value="Nucleotide_cyclase"/>
</dbReference>
<dbReference type="EMBL" id="AZAC01000004">
    <property type="protein sequence ID" value="KIX15236.1"/>
    <property type="molecule type" value="Genomic_DNA"/>
</dbReference>
<proteinExistence type="predicted"/>
<dbReference type="OrthoDB" id="3815156at2"/>
<evidence type="ECO:0008006" key="3">
    <source>
        <dbReference type="Google" id="ProtNLM"/>
    </source>
</evidence>
<dbReference type="RefSeq" id="WP_044347123.1">
    <property type="nucleotide sequence ID" value="NZ_AZAC01000004.1"/>
</dbReference>
<dbReference type="Gene3D" id="3.30.70.1230">
    <property type="entry name" value="Nucleotide cyclase"/>
    <property type="match status" value="1"/>
</dbReference>
<sequence length="250" mass="27462">MPPVEKKVILVIADISGYTRFMTKNRMELIHSQHLIGELLKAIIREVDIPLQVAEIEGDAVFMYALRPNSQAKWQKAKEQISNKLVSFILAFSRKLDYLTGSNTCHCGACGSLEQLKLKVVVHAGEAVLDKIANFTTLHGLDTILVHSLLKNSVDAAQYIMLTKAAQQELGFQTGGPFGEGSEEYPDLGKVETLVWTDPLEGIASGEKITKPAYGILDKTKRKIGLMAATMALGLKLKKTGRFRNLPPGD</sequence>
<evidence type="ECO:0000313" key="2">
    <source>
        <dbReference type="Proteomes" id="UP000032233"/>
    </source>
</evidence>
<dbReference type="STRING" id="1429043.X474_05335"/>
<protein>
    <recommendedName>
        <fullName evidence="3">DUF2652 domain-containing protein</fullName>
    </recommendedName>
</protein>
<organism evidence="1 2">
    <name type="scientific">Dethiosulfatarculus sandiegensis</name>
    <dbReference type="NCBI Taxonomy" id="1429043"/>
    <lineage>
        <taxon>Bacteria</taxon>
        <taxon>Pseudomonadati</taxon>
        <taxon>Thermodesulfobacteriota</taxon>
        <taxon>Desulfarculia</taxon>
        <taxon>Desulfarculales</taxon>
        <taxon>Desulfarculaceae</taxon>
        <taxon>Dethiosulfatarculus</taxon>
    </lineage>
</organism>